<name>A0A6J4JDC2_9CHLR</name>
<accession>A0A6J4JDC2</accession>
<protein>
    <submittedName>
        <fullName evidence="1">Transposase</fullName>
    </submittedName>
</protein>
<reference evidence="1" key="1">
    <citation type="submission" date="2020-02" db="EMBL/GenBank/DDBJ databases">
        <authorList>
            <person name="Meier V. D."/>
        </authorList>
    </citation>
    <scope>NUCLEOTIDE SEQUENCE</scope>
    <source>
        <strain evidence="1">AVDCRST_MAG93</strain>
    </source>
</reference>
<dbReference type="AlphaFoldDB" id="A0A6J4JDC2"/>
<gene>
    <name evidence="1" type="ORF">AVDCRST_MAG93-2806</name>
</gene>
<evidence type="ECO:0000313" key="1">
    <source>
        <dbReference type="EMBL" id="CAA9274387.1"/>
    </source>
</evidence>
<sequence length="145" mass="16893">MANHPRYQRSLDELFLHVYVYIDDWLEPYQKHLPRHCKQKASISELLTIAVVGELLAQPFESTWYWLVRQRFSDLFPRLPEYSRYHRVLRNAEPLLAALALSVVGQSRLHVIDSKPLPIAKGKRAEWAKLPEAAKGFSTSTSMKY</sequence>
<dbReference type="EMBL" id="CADCTR010000964">
    <property type="protein sequence ID" value="CAA9274387.1"/>
    <property type="molecule type" value="Genomic_DNA"/>
</dbReference>
<proteinExistence type="predicted"/>
<organism evidence="1">
    <name type="scientific">uncultured Chloroflexia bacterium</name>
    <dbReference type="NCBI Taxonomy" id="1672391"/>
    <lineage>
        <taxon>Bacteria</taxon>
        <taxon>Bacillati</taxon>
        <taxon>Chloroflexota</taxon>
        <taxon>Chloroflexia</taxon>
        <taxon>environmental samples</taxon>
    </lineage>
</organism>